<dbReference type="AlphaFoldDB" id="A0A2H0BGM8"/>
<evidence type="ECO:0000313" key="4">
    <source>
        <dbReference type="Proteomes" id="UP000228495"/>
    </source>
</evidence>
<feature type="domain" description="EamA" evidence="2">
    <location>
        <begin position="11"/>
        <end position="84"/>
    </location>
</feature>
<keyword evidence="1" id="KW-0472">Membrane</keyword>
<proteinExistence type="predicted"/>
<organism evidence="3 4">
    <name type="scientific">candidate division WWE3 bacterium CG22_combo_CG10-13_8_21_14_all_39_12</name>
    <dbReference type="NCBI Taxonomy" id="1975094"/>
    <lineage>
        <taxon>Bacteria</taxon>
        <taxon>Katanobacteria</taxon>
    </lineage>
</organism>
<comment type="caution">
    <text evidence="3">The sequence shown here is derived from an EMBL/GenBank/DDBJ whole genome shotgun (WGS) entry which is preliminary data.</text>
</comment>
<feature type="transmembrane region" description="Helical" evidence="1">
    <location>
        <begin position="41"/>
        <end position="61"/>
    </location>
</feature>
<evidence type="ECO:0000259" key="2">
    <source>
        <dbReference type="Pfam" id="PF00892"/>
    </source>
</evidence>
<feature type="transmembrane region" description="Helical" evidence="1">
    <location>
        <begin position="6"/>
        <end position="29"/>
    </location>
</feature>
<name>A0A2H0BGM8_UNCKA</name>
<dbReference type="Gene3D" id="1.10.3730.20">
    <property type="match status" value="1"/>
</dbReference>
<feature type="transmembrane region" description="Helical" evidence="1">
    <location>
        <begin position="97"/>
        <end position="118"/>
    </location>
</feature>
<evidence type="ECO:0000313" key="3">
    <source>
        <dbReference type="EMBL" id="PIP56827.1"/>
    </source>
</evidence>
<keyword evidence="1" id="KW-0812">Transmembrane</keyword>
<accession>A0A2H0BGM8</accession>
<dbReference type="Proteomes" id="UP000228495">
    <property type="component" value="Unassembled WGS sequence"/>
</dbReference>
<sequence length="131" mass="14246">MYRPSFIFSPGLIVLLVIGAIGYSVGYLYFYKAFEVGNISVVSAAINLNTILAMSVAWVVFGQRLSFVQIGGVCAVIAGVILVSVNMRELFSGKVSLVKGIKETIVASILFGVVFWPVNEYITERADWLAT</sequence>
<dbReference type="GO" id="GO:0016020">
    <property type="term" value="C:membrane"/>
    <property type="evidence" value="ECO:0007669"/>
    <property type="project" value="InterPro"/>
</dbReference>
<dbReference type="EMBL" id="PCSU01000012">
    <property type="protein sequence ID" value="PIP56827.1"/>
    <property type="molecule type" value="Genomic_DNA"/>
</dbReference>
<protein>
    <recommendedName>
        <fullName evidence="2">EamA domain-containing protein</fullName>
    </recommendedName>
</protein>
<dbReference type="InterPro" id="IPR037185">
    <property type="entry name" value="EmrE-like"/>
</dbReference>
<gene>
    <name evidence="3" type="ORF">COX05_00825</name>
</gene>
<keyword evidence="1" id="KW-1133">Transmembrane helix</keyword>
<dbReference type="SUPFAM" id="SSF103481">
    <property type="entry name" value="Multidrug resistance efflux transporter EmrE"/>
    <property type="match status" value="1"/>
</dbReference>
<dbReference type="Pfam" id="PF00892">
    <property type="entry name" value="EamA"/>
    <property type="match status" value="1"/>
</dbReference>
<dbReference type="InterPro" id="IPR000620">
    <property type="entry name" value="EamA_dom"/>
</dbReference>
<feature type="transmembrane region" description="Helical" evidence="1">
    <location>
        <begin position="67"/>
        <end position="85"/>
    </location>
</feature>
<evidence type="ECO:0000256" key="1">
    <source>
        <dbReference type="SAM" id="Phobius"/>
    </source>
</evidence>
<reference evidence="3 4" key="1">
    <citation type="submission" date="2017-09" db="EMBL/GenBank/DDBJ databases">
        <title>Depth-based differentiation of microbial function through sediment-hosted aquifers and enrichment of novel symbionts in the deep terrestrial subsurface.</title>
        <authorList>
            <person name="Probst A.J."/>
            <person name="Ladd B."/>
            <person name="Jarett J.K."/>
            <person name="Geller-Mcgrath D.E."/>
            <person name="Sieber C.M."/>
            <person name="Emerson J.B."/>
            <person name="Anantharaman K."/>
            <person name="Thomas B.C."/>
            <person name="Malmstrom R."/>
            <person name="Stieglmeier M."/>
            <person name="Klingl A."/>
            <person name="Woyke T."/>
            <person name="Ryan C.M."/>
            <person name="Banfield J.F."/>
        </authorList>
    </citation>
    <scope>NUCLEOTIDE SEQUENCE [LARGE SCALE GENOMIC DNA]</scope>
    <source>
        <strain evidence="3">CG22_combo_CG10-13_8_21_14_all_39_12</strain>
    </source>
</reference>